<dbReference type="GO" id="GO:0016987">
    <property type="term" value="F:sigma factor activity"/>
    <property type="evidence" value="ECO:0007669"/>
    <property type="project" value="UniProtKB-KW"/>
</dbReference>
<organism evidence="7 8">
    <name type="scientific">Chitinophaga silvatica</name>
    <dbReference type="NCBI Taxonomy" id="2282649"/>
    <lineage>
        <taxon>Bacteria</taxon>
        <taxon>Pseudomonadati</taxon>
        <taxon>Bacteroidota</taxon>
        <taxon>Chitinophagia</taxon>
        <taxon>Chitinophagales</taxon>
        <taxon>Chitinophagaceae</taxon>
        <taxon>Chitinophaga</taxon>
    </lineage>
</organism>
<dbReference type="InterPro" id="IPR039425">
    <property type="entry name" value="RNA_pol_sigma-70-like"/>
</dbReference>
<dbReference type="InterPro" id="IPR014284">
    <property type="entry name" value="RNA_pol_sigma-70_dom"/>
</dbReference>
<evidence type="ECO:0000256" key="3">
    <source>
        <dbReference type="ARBA" id="ARBA00023082"/>
    </source>
</evidence>
<dbReference type="AlphaFoldDB" id="A0A3E1YEM7"/>
<dbReference type="Gene3D" id="1.10.10.10">
    <property type="entry name" value="Winged helix-like DNA-binding domain superfamily/Winged helix DNA-binding domain"/>
    <property type="match status" value="1"/>
</dbReference>
<dbReference type="NCBIfam" id="TIGR02937">
    <property type="entry name" value="sigma70-ECF"/>
    <property type="match status" value="1"/>
</dbReference>
<dbReference type="Proteomes" id="UP000260644">
    <property type="component" value="Unassembled WGS sequence"/>
</dbReference>
<dbReference type="InterPro" id="IPR013249">
    <property type="entry name" value="RNA_pol_sigma70_r4_t2"/>
</dbReference>
<reference evidence="7 8" key="1">
    <citation type="submission" date="2018-07" db="EMBL/GenBank/DDBJ databases">
        <title>Chitinophaga K2CV101002-2 sp. nov., isolated from a monsoon evergreen broad-leaved forest soil.</title>
        <authorList>
            <person name="Lv Y."/>
        </authorList>
    </citation>
    <scope>NUCLEOTIDE SEQUENCE [LARGE SCALE GENOMIC DNA]</scope>
    <source>
        <strain evidence="7 8">GDMCC 1.1288</strain>
    </source>
</reference>
<comment type="similarity">
    <text evidence="1">Belongs to the sigma-70 factor family. ECF subfamily.</text>
</comment>
<dbReference type="PANTHER" id="PTHR43133:SF46">
    <property type="entry name" value="RNA POLYMERASE SIGMA-70 FACTOR ECF SUBFAMILY"/>
    <property type="match status" value="1"/>
</dbReference>
<feature type="domain" description="RNA polymerase sigma-70 region 2" evidence="5">
    <location>
        <begin position="31"/>
        <end position="96"/>
    </location>
</feature>
<dbReference type="Pfam" id="PF04542">
    <property type="entry name" value="Sigma70_r2"/>
    <property type="match status" value="1"/>
</dbReference>
<dbReference type="InterPro" id="IPR036388">
    <property type="entry name" value="WH-like_DNA-bd_sf"/>
</dbReference>
<evidence type="ECO:0000259" key="6">
    <source>
        <dbReference type="Pfam" id="PF08281"/>
    </source>
</evidence>
<keyword evidence="3" id="KW-0731">Sigma factor</keyword>
<evidence type="ECO:0000256" key="4">
    <source>
        <dbReference type="ARBA" id="ARBA00023163"/>
    </source>
</evidence>
<dbReference type="SUPFAM" id="SSF88946">
    <property type="entry name" value="Sigma2 domain of RNA polymerase sigma factors"/>
    <property type="match status" value="1"/>
</dbReference>
<accession>A0A3E1YEM7</accession>
<keyword evidence="4" id="KW-0804">Transcription</keyword>
<evidence type="ECO:0000256" key="1">
    <source>
        <dbReference type="ARBA" id="ARBA00010641"/>
    </source>
</evidence>
<evidence type="ECO:0000256" key="2">
    <source>
        <dbReference type="ARBA" id="ARBA00023015"/>
    </source>
</evidence>
<sequence>MISHSTVQHLLTSSVDLQEVAAGNEKAFKILFEQYRGKLFNYISRFVKSETIAEELVLDVFMKIWIGRDLIAQVRNFDAFLFRIAHNKSIDFLRSAAGDKRLQELLWDKIDLADQIGADTGLMAQEYESKIRAAIALLPPQCKKVYTLSREEELSHDQIAQQLNISRATVNNHIVMAQRFIRNFLSKEIDLAIVILLLGKI</sequence>
<evidence type="ECO:0000259" key="5">
    <source>
        <dbReference type="Pfam" id="PF04542"/>
    </source>
</evidence>
<dbReference type="GO" id="GO:0006352">
    <property type="term" value="P:DNA-templated transcription initiation"/>
    <property type="evidence" value="ECO:0007669"/>
    <property type="project" value="InterPro"/>
</dbReference>
<evidence type="ECO:0000313" key="8">
    <source>
        <dbReference type="Proteomes" id="UP000260644"/>
    </source>
</evidence>
<evidence type="ECO:0000313" key="7">
    <source>
        <dbReference type="EMBL" id="RFS24961.1"/>
    </source>
</evidence>
<dbReference type="InterPro" id="IPR013325">
    <property type="entry name" value="RNA_pol_sigma_r2"/>
</dbReference>
<name>A0A3E1YEM7_9BACT</name>
<dbReference type="GO" id="GO:0003677">
    <property type="term" value="F:DNA binding"/>
    <property type="evidence" value="ECO:0007669"/>
    <property type="project" value="InterPro"/>
</dbReference>
<keyword evidence="8" id="KW-1185">Reference proteome</keyword>
<dbReference type="EMBL" id="QPMM01000002">
    <property type="protein sequence ID" value="RFS24961.1"/>
    <property type="molecule type" value="Genomic_DNA"/>
</dbReference>
<comment type="caution">
    <text evidence="7">The sequence shown here is derived from an EMBL/GenBank/DDBJ whole genome shotgun (WGS) entry which is preliminary data.</text>
</comment>
<feature type="domain" description="RNA polymerase sigma factor 70 region 4 type 2" evidence="6">
    <location>
        <begin position="130"/>
        <end position="177"/>
    </location>
</feature>
<dbReference type="InterPro" id="IPR013324">
    <property type="entry name" value="RNA_pol_sigma_r3/r4-like"/>
</dbReference>
<dbReference type="PANTHER" id="PTHR43133">
    <property type="entry name" value="RNA POLYMERASE ECF-TYPE SIGMA FACTO"/>
    <property type="match status" value="1"/>
</dbReference>
<dbReference type="SUPFAM" id="SSF88659">
    <property type="entry name" value="Sigma3 and sigma4 domains of RNA polymerase sigma factors"/>
    <property type="match status" value="1"/>
</dbReference>
<dbReference type="InterPro" id="IPR007627">
    <property type="entry name" value="RNA_pol_sigma70_r2"/>
</dbReference>
<dbReference type="Pfam" id="PF08281">
    <property type="entry name" value="Sigma70_r4_2"/>
    <property type="match status" value="1"/>
</dbReference>
<proteinExistence type="inferred from homology"/>
<gene>
    <name evidence="7" type="ORF">DVR12_07170</name>
</gene>
<dbReference type="NCBIfam" id="TIGR02985">
    <property type="entry name" value="Sig70_bacteroi1"/>
    <property type="match status" value="1"/>
</dbReference>
<dbReference type="Gene3D" id="1.10.1740.10">
    <property type="match status" value="1"/>
</dbReference>
<protein>
    <submittedName>
        <fullName evidence="7">RNA polymerase sigma-70 factor</fullName>
    </submittedName>
</protein>
<keyword evidence="2" id="KW-0805">Transcription regulation</keyword>
<dbReference type="InterPro" id="IPR014327">
    <property type="entry name" value="RNA_pol_sigma70_bacteroid"/>
</dbReference>